<proteinExistence type="predicted"/>
<name>A0A447NJL7_SALET</name>
<reference evidence="1 2" key="1">
    <citation type="submission" date="2018-12" db="EMBL/GenBank/DDBJ databases">
        <authorList>
            <consortium name="Pathogen Informatics"/>
        </authorList>
    </citation>
    <scope>NUCLEOTIDE SEQUENCE [LARGE SCALE GENOMIC DNA]</scope>
    <source>
        <strain evidence="1 2">NCTC7406</strain>
    </source>
</reference>
<dbReference type="AlphaFoldDB" id="A0A447NJL7"/>
<dbReference type="Proteomes" id="UP000276345">
    <property type="component" value="Chromosome"/>
</dbReference>
<gene>
    <name evidence="1" type="ORF">NCTC7406_00894</name>
</gene>
<sequence>MQLLFEKEIIMKQRYRVEAVMASSRQNKLEVPRDVMDVLCEQDCSSLEIPEIIERLTSLGYRPRYEATADSFPDIATLWIWVGQEEMLLNCQLESLAVH</sequence>
<evidence type="ECO:0000313" key="1">
    <source>
        <dbReference type="EMBL" id="VEA03494.1"/>
    </source>
</evidence>
<accession>A0A447NJL7</accession>
<dbReference type="EMBL" id="LR134142">
    <property type="protein sequence ID" value="VEA03494.1"/>
    <property type="molecule type" value="Genomic_DNA"/>
</dbReference>
<evidence type="ECO:0000313" key="2">
    <source>
        <dbReference type="Proteomes" id="UP000276345"/>
    </source>
</evidence>
<organism evidence="1 2">
    <name type="scientific">Salmonella enterica subsp. enterica serovar Sanjuan</name>
    <dbReference type="NCBI Taxonomy" id="1160765"/>
    <lineage>
        <taxon>Bacteria</taxon>
        <taxon>Pseudomonadati</taxon>
        <taxon>Pseudomonadota</taxon>
        <taxon>Gammaproteobacteria</taxon>
        <taxon>Enterobacterales</taxon>
        <taxon>Enterobacteriaceae</taxon>
        <taxon>Salmonella</taxon>
    </lineage>
</organism>
<protein>
    <submittedName>
        <fullName evidence="1">Uncharacterized protein</fullName>
    </submittedName>
</protein>